<dbReference type="SMART" id="SM00913">
    <property type="entry name" value="IBN_N"/>
    <property type="match status" value="1"/>
</dbReference>
<dbReference type="PANTHER" id="PTHR10997:SF8">
    <property type="entry name" value="EXPORTIN-2"/>
    <property type="match status" value="1"/>
</dbReference>
<dbReference type="GO" id="GO:0006611">
    <property type="term" value="P:protein export from nucleus"/>
    <property type="evidence" value="ECO:0007669"/>
    <property type="project" value="TreeGrafter"/>
</dbReference>
<proteinExistence type="inferred from homology"/>
<dbReference type="Pfam" id="PF08506">
    <property type="entry name" value="Cse1"/>
    <property type="match status" value="1"/>
</dbReference>
<evidence type="ECO:0000256" key="6">
    <source>
        <dbReference type="ARBA" id="ARBA00022490"/>
    </source>
</evidence>
<keyword evidence="6" id="KW-0963">Cytoplasm</keyword>
<evidence type="ECO:0000313" key="11">
    <source>
        <dbReference type="EMBL" id="CAG7684985.1"/>
    </source>
</evidence>
<keyword evidence="7" id="KW-0653">Protein transport</keyword>
<dbReference type="GO" id="GO:0006606">
    <property type="term" value="P:protein import into nucleus"/>
    <property type="evidence" value="ECO:0007669"/>
    <property type="project" value="TreeGrafter"/>
</dbReference>
<evidence type="ECO:0000259" key="10">
    <source>
        <dbReference type="PROSITE" id="PS50166"/>
    </source>
</evidence>
<organism evidence="11 12">
    <name type="scientific">Allacma fusca</name>
    <dbReference type="NCBI Taxonomy" id="39272"/>
    <lineage>
        <taxon>Eukaryota</taxon>
        <taxon>Metazoa</taxon>
        <taxon>Ecdysozoa</taxon>
        <taxon>Arthropoda</taxon>
        <taxon>Hexapoda</taxon>
        <taxon>Collembola</taxon>
        <taxon>Symphypleona</taxon>
        <taxon>Sminthuridae</taxon>
        <taxon>Allacma</taxon>
    </lineage>
</organism>
<evidence type="ECO:0000256" key="7">
    <source>
        <dbReference type="ARBA" id="ARBA00022927"/>
    </source>
</evidence>
<sequence length="991" mass="112172">METAFDFCVLLLLLEYSEKLEKMDINDANLDALANHLRQTLAPDVAIRKPAEHFLMSVETNTNYAILLLNLIARENVDLTVRVAGAITFKNFVKRNWKIEEDERDKIDLKDRNAVKQLIVNLMVKSPEVIQRQLSDAISVIGREDFPEKWPNLLGELVEKFGTGDLSVINGILQTAHSLFKRYRYEFKSDKLWKEIKFVLDNFAEPLTQLLIALMGLTKQYANDNNAQKVVYNSVLLVMKIFSSLNCQDLPEYFEDNMQVWMQTFENLLETNVPALQSATDEEAGVMEQIKSQICENIGMYAQKYDEEFYKYLPVFVKSVWNLLVSTSLQSKYDSLVSNAIKFLAIVADKDKNKEIFAESNTLSQICQNVIIPSMEFRESDEELFEDNPEEYIRRDIEGSDLDTRRRAACDLIRSLSRHFEQQMTTVFGQYVQVMLTKYAENPAQNWKNKDVAIYLVTSLAAKGQTQKQGITKTNQLVNVTDFYQSHVLCDLASDNISELPVLKADAIKYVMIFRNQLPPAVVKQTFPYLIKLVKSENPVVHTYAACAIEKILLVKQADNFAMVRSEDLATVAQDLLSNLFGALALPASKENDHVMKAIMRSLSTLQTAIVPFAGQLISQLTNILVLVARNPSKPHFNHYLFESLSLVVRYVCKQNPQAVSDFEVALFPIFQQILQQDVAEFIPYVFQIFALTLDFNPNGISEAYMSLFPFLLAPVLWDKQGNIHPLVRLLRSYISKGSQLIVQTGKLGAILGVFQKLIASKVNDHEGFLLIQSVVEHMSPEAIHPSITDVFRLLFQRLQSSKTVKFSKNLITFFCFYVIKFGAPAFIQVIASIQENMFAMVLDRIMIPDLQKISDPKDKKICAVGVTKILCEAPDTFSGAYRNYWGTLLQSLIGLFELPEESADVEDEHFAEIDESAGYQAAYSHLAFSGKDESDILKGQIPDVKLYLAASLHSLSIANPGEVGTVIATIARPAQDYLTKYLQVANIQLV</sequence>
<evidence type="ECO:0000256" key="3">
    <source>
        <dbReference type="ARBA" id="ARBA00008669"/>
    </source>
</evidence>
<comment type="subcellular location">
    <subcellularLocation>
        <location evidence="2">Cytoplasm</location>
    </subcellularLocation>
    <subcellularLocation>
        <location evidence="1">Nucleus</location>
    </subcellularLocation>
</comment>
<evidence type="ECO:0000256" key="2">
    <source>
        <dbReference type="ARBA" id="ARBA00004496"/>
    </source>
</evidence>
<dbReference type="InterPro" id="IPR005043">
    <property type="entry name" value="XPO2_C"/>
</dbReference>
<keyword evidence="8" id="KW-0539">Nucleus</keyword>
<feature type="domain" description="Importin N-terminal" evidence="10">
    <location>
        <begin position="51"/>
        <end position="125"/>
    </location>
</feature>
<evidence type="ECO:0000256" key="9">
    <source>
        <dbReference type="ARBA" id="ARBA00030693"/>
    </source>
</evidence>
<evidence type="ECO:0000256" key="5">
    <source>
        <dbReference type="ARBA" id="ARBA00022448"/>
    </source>
</evidence>
<evidence type="ECO:0000256" key="4">
    <source>
        <dbReference type="ARBA" id="ARBA00018945"/>
    </source>
</evidence>
<dbReference type="Pfam" id="PF03810">
    <property type="entry name" value="IBN_N"/>
    <property type="match status" value="1"/>
</dbReference>
<dbReference type="InterPro" id="IPR001494">
    <property type="entry name" value="Importin-beta_N"/>
</dbReference>
<dbReference type="OrthoDB" id="3268246at2759"/>
<dbReference type="PROSITE" id="PS50166">
    <property type="entry name" value="IMPORTIN_B_NT"/>
    <property type="match status" value="1"/>
</dbReference>
<protein>
    <recommendedName>
        <fullName evidence="4">Exportin-2</fullName>
    </recommendedName>
    <alternativeName>
        <fullName evidence="9">Importin-alpha re-exporter</fullName>
    </alternativeName>
</protein>
<dbReference type="GO" id="GO:0005635">
    <property type="term" value="C:nuclear envelope"/>
    <property type="evidence" value="ECO:0007669"/>
    <property type="project" value="TreeGrafter"/>
</dbReference>
<reference evidence="11" key="1">
    <citation type="submission" date="2021-06" db="EMBL/GenBank/DDBJ databases">
        <authorList>
            <person name="Hodson N. C."/>
            <person name="Mongue J. A."/>
            <person name="Jaron S. K."/>
        </authorList>
    </citation>
    <scope>NUCLEOTIDE SEQUENCE</scope>
</reference>
<name>A0A8J2NIA7_9HEXA</name>
<dbReference type="GO" id="GO:0031267">
    <property type="term" value="F:small GTPase binding"/>
    <property type="evidence" value="ECO:0007669"/>
    <property type="project" value="InterPro"/>
</dbReference>
<accession>A0A8J2NIA7</accession>
<dbReference type="PANTHER" id="PTHR10997">
    <property type="entry name" value="IMPORTIN-7, 8, 11"/>
    <property type="match status" value="1"/>
</dbReference>
<keyword evidence="5" id="KW-0813">Transport</keyword>
<evidence type="ECO:0000313" key="12">
    <source>
        <dbReference type="Proteomes" id="UP000708208"/>
    </source>
</evidence>
<evidence type="ECO:0000256" key="1">
    <source>
        <dbReference type="ARBA" id="ARBA00004123"/>
    </source>
</evidence>
<dbReference type="EMBL" id="CAJVCH010018287">
    <property type="protein sequence ID" value="CAG7684985.1"/>
    <property type="molecule type" value="Genomic_DNA"/>
</dbReference>
<comment type="caution">
    <text evidence="11">The sequence shown here is derived from an EMBL/GenBank/DDBJ whole genome shotgun (WGS) entry which is preliminary data.</text>
</comment>
<dbReference type="GO" id="GO:0005049">
    <property type="term" value="F:nuclear export signal receptor activity"/>
    <property type="evidence" value="ECO:0007669"/>
    <property type="project" value="TreeGrafter"/>
</dbReference>
<evidence type="ECO:0000256" key="8">
    <source>
        <dbReference type="ARBA" id="ARBA00023242"/>
    </source>
</evidence>
<dbReference type="GO" id="GO:0005829">
    <property type="term" value="C:cytosol"/>
    <property type="evidence" value="ECO:0007669"/>
    <property type="project" value="TreeGrafter"/>
</dbReference>
<dbReference type="FunFam" id="1.25.10.10:FF:000057">
    <property type="entry name" value="Exportin-2 isoform 1"/>
    <property type="match status" value="1"/>
</dbReference>
<gene>
    <name evidence="11" type="ORF">AFUS01_LOCUS3100</name>
</gene>
<dbReference type="Proteomes" id="UP000708208">
    <property type="component" value="Unassembled WGS sequence"/>
</dbReference>
<dbReference type="AlphaFoldDB" id="A0A8J2NIA7"/>
<keyword evidence="12" id="KW-1185">Reference proteome</keyword>
<dbReference type="InterPro" id="IPR013713">
    <property type="entry name" value="XPO2_central"/>
</dbReference>
<comment type="similarity">
    <text evidence="3">Belongs to the XPO2/CSE1 family.</text>
</comment>
<dbReference type="Pfam" id="PF03378">
    <property type="entry name" value="CAS_CSE1"/>
    <property type="match status" value="1"/>
</dbReference>